<dbReference type="EMBL" id="JAACFV010000064">
    <property type="protein sequence ID" value="KAF7507737.1"/>
    <property type="molecule type" value="Genomic_DNA"/>
</dbReference>
<evidence type="ECO:0000313" key="2">
    <source>
        <dbReference type="EMBL" id="KAF7507737.1"/>
    </source>
</evidence>
<accession>A0A8H7AH32</accession>
<proteinExistence type="predicted"/>
<name>A0A8H7AH32_9EURO</name>
<organism evidence="2 3">
    <name type="scientific">Endocarpon pusillum</name>
    <dbReference type="NCBI Taxonomy" id="364733"/>
    <lineage>
        <taxon>Eukaryota</taxon>
        <taxon>Fungi</taxon>
        <taxon>Dikarya</taxon>
        <taxon>Ascomycota</taxon>
        <taxon>Pezizomycotina</taxon>
        <taxon>Eurotiomycetes</taxon>
        <taxon>Chaetothyriomycetidae</taxon>
        <taxon>Verrucariales</taxon>
        <taxon>Verrucariaceae</taxon>
        <taxon>Endocarpon</taxon>
    </lineage>
</organism>
<feature type="region of interest" description="Disordered" evidence="1">
    <location>
        <begin position="1"/>
        <end position="48"/>
    </location>
</feature>
<sequence length="401" mass="46145">MDEAQEATGPVRDRGISNNRKRLISPTAETLTEAPPPKKVKQGCDENDSMDDREIASLQALLLLNGNPNESLDEHLEALQNETNVEIFYRTFKKELNLAPAPESSPPAEDKAKYPVVDPKALAEVRAKVAKEAKTGKKGSSEKLTEFFFFLLLSTEVQAIVLQMHLVQESEVICPFYCHGYRPDGTVFNRTELAVMSKYPVAAIWHRERPNVNLALLGVNKGLRTLGSPYFWGSHYFLFNDARSCLWFFKKIGTANMRQIHHAIFNLSSGFFLSNEYRDESDICEERRWCEVFELLKSNHQLWKCIIRFYSWNDLLPRSDLSDKDKLWMTKGRFDLVAILAGFRDVAMVIVENDECEFLGQHERSQLAWLMTAAEKQTPVWSHHMEISMAEQYLEHELEDF</sequence>
<protein>
    <submittedName>
        <fullName evidence="2">Uncharacterized protein</fullName>
    </submittedName>
</protein>
<comment type="caution">
    <text evidence="2">The sequence shown here is derived from an EMBL/GenBank/DDBJ whole genome shotgun (WGS) entry which is preliminary data.</text>
</comment>
<evidence type="ECO:0000256" key="1">
    <source>
        <dbReference type="SAM" id="MobiDB-lite"/>
    </source>
</evidence>
<keyword evidence="3" id="KW-1185">Reference proteome</keyword>
<dbReference type="Proteomes" id="UP000606974">
    <property type="component" value="Unassembled WGS sequence"/>
</dbReference>
<evidence type="ECO:0000313" key="3">
    <source>
        <dbReference type="Proteomes" id="UP000606974"/>
    </source>
</evidence>
<gene>
    <name evidence="2" type="ORF">GJ744_010166</name>
</gene>
<dbReference type="OrthoDB" id="62952at2759"/>
<reference evidence="2" key="1">
    <citation type="submission" date="2020-02" db="EMBL/GenBank/DDBJ databases">
        <authorList>
            <person name="Palmer J.M."/>
        </authorList>
    </citation>
    <scope>NUCLEOTIDE SEQUENCE</scope>
    <source>
        <strain evidence="2">EPUS1.4</strain>
        <tissue evidence="2">Thallus</tissue>
    </source>
</reference>
<dbReference type="AlphaFoldDB" id="A0A8H7AH32"/>